<dbReference type="PANTHER" id="PTHR11777">
    <property type="entry name" value="ALANYL-TRNA SYNTHETASE"/>
    <property type="match status" value="1"/>
</dbReference>
<accession>X1NCG7</accession>
<dbReference type="GO" id="GO:0004813">
    <property type="term" value="F:alanine-tRNA ligase activity"/>
    <property type="evidence" value="ECO:0007669"/>
    <property type="project" value="InterPro"/>
</dbReference>
<feature type="domain" description="Alanyl-tRNA synthetase class IIc N-terminal" evidence="1">
    <location>
        <begin position="146"/>
        <end position="223"/>
    </location>
</feature>
<protein>
    <recommendedName>
        <fullName evidence="1">Alanyl-tRNA synthetase class IIc N-terminal domain-containing protein</fullName>
    </recommendedName>
</protein>
<dbReference type="EMBL" id="BARV01015188">
    <property type="protein sequence ID" value="GAI27876.1"/>
    <property type="molecule type" value="Genomic_DNA"/>
</dbReference>
<dbReference type="Pfam" id="PF01411">
    <property type="entry name" value="tRNA-synt_2c"/>
    <property type="match status" value="1"/>
</dbReference>
<dbReference type="InterPro" id="IPR018164">
    <property type="entry name" value="Ala-tRNA-synth_IIc_N"/>
</dbReference>
<dbReference type="InterPro" id="IPR050058">
    <property type="entry name" value="Ala-tRNA_ligase"/>
</dbReference>
<sequence length="238" mass="27329">PFISQIAEVAVDKMSHIYPELMTNRNLITEVIKAEEEKFQRALPVGMGVLEGTAIGLRKELVDYFPKFEASFDNAVSRQDFFDLKHTVERAIEHFQRDCRAWWHVLSVGQRDAVEEVLKPIKIDLEGLKETVSQYSTLKGADSFKALKRDLREGFRKLERDVHSRAKKLTGFEVFILSDTYGFPPELTAEIAKERGLSIDWQGFEAEMEKQKKRARAVQMQKRVTLKPGESRVVASNI</sequence>
<dbReference type="GO" id="GO:0006419">
    <property type="term" value="P:alanyl-tRNA aminoacylation"/>
    <property type="evidence" value="ECO:0007669"/>
    <property type="project" value="InterPro"/>
</dbReference>
<proteinExistence type="predicted"/>
<reference evidence="2" key="1">
    <citation type="journal article" date="2014" name="Front. Microbiol.">
        <title>High frequency of phylogenetically diverse reductive dehalogenase-homologous genes in deep subseafloor sedimentary metagenomes.</title>
        <authorList>
            <person name="Kawai M."/>
            <person name="Futagami T."/>
            <person name="Toyoda A."/>
            <person name="Takaki Y."/>
            <person name="Nishi S."/>
            <person name="Hori S."/>
            <person name="Arai W."/>
            <person name="Tsubouchi T."/>
            <person name="Morono Y."/>
            <person name="Uchiyama I."/>
            <person name="Ito T."/>
            <person name="Fujiyama A."/>
            <person name="Inagaki F."/>
            <person name="Takami H."/>
        </authorList>
    </citation>
    <scope>NUCLEOTIDE SEQUENCE</scope>
    <source>
        <strain evidence="2">Expedition CK06-06</strain>
    </source>
</reference>
<comment type="caution">
    <text evidence="2">The sequence shown here is derived from an EMBL/GenBank/DDBJ whole genome shotgun (WGS) entry which is preliminary data.</text>
</comment>
<dbReference type="GO" id="GO:0002161">
    <property type="term" value="F:aminoacyl-tRNA deacylase activity"/>
    <property type="evidence" value="ECO:0007669"/>
    <property type="project" value="TreeGrafter"/>
</dbReference>
<dbReference type="PANTHER" id="PTHR11777:SF9">
    <property type="entry name" value="ALANINE--TRNA LIGASE, CYTOPLASMIC"/>
    <property type="match status" value="1"/>
</dbReference>
<gene>
    <name evidence="2" type="ORF">S06H3_26293</name>
</gene>
<dbReference type="AlphaFoldDB" id="X1NCG7"/>
<name>X1NCG7_9ZZZZ</name>
<dbReference type="GO" id="GO:0005737">
    <property type="term" value="C:cytoplasm"/>
    <property type="evidence" value="ECO:0007669"/>
    <property type="project" value="InterPro"/>
</dbReference>
<evidence type="ECO:0000313" key="2">
    <source>
        <dbReference type="EMBL" id="GAI27876.1"/>
    </source>
</evidence>
<dbReference type="GO" id="GO:0005524">
    <property type="term" value="F:ATP binding"/>
    <property type="evidence" value="ECO:0007669"/>
    <property type="project" value="InterPro"/>
</dbReference>
<dbReference type="InterPro" id="IPR018162">
    <property type="entry name" value="Ala-tRNA-ligase_IIc_anticod-bd"/>
</dbReference>
<evidence type="ECO:0000259" key="1">
    <source>
        <dbReference type="Pfam" id="PF01411"/>
    </source>
</evidence>
<organism evidence="2">
    <name type="scientific">marine sediment metagenome</name>
    <dbReference type="NCBI Taxonomy" id="412755"/>
    <lineage>
        <taxon>unclassified sequences</taxon>
        <taxon>metagenomes</taxon>
        <taxon>ecological metagenomes</taxon>
    </lineage>
</organism>
<feature type="non-terminal residue" evidence="2">
    <location>
        <position position="1"/>
    </location>
</feature>
<dbReference type="SUPFAM" id="SSF101353">
    <property type="entry name" value="Putative anticodon-binding domain of alanyl-tRNA synthetase (AlaRS)"/>
    <property type="match status" value="1"/>
</dbReference>